<gene>
    <name evidence="1" type="ORF">ACKI18_48830</name>
</gene>
<dbReference type="Proteomes" id="UP001631957">
    <property type="component" value="Unassembled WGS sequence"/>
</dbReference>
<accession>A0ABW9I7J3</accession>
<protein>
    <submittedName>
        <fullName evidence="1">Uncharacterized protein</fullName>
    </submittedName>
</protein>
<sequence length="71" mass="7566">MAALQQQLATSQIGDVKLKPYLTNLCGSIGASMIHDREALNLDVDVDESIVQADQSISIGLIVTELVINAL</sequence>
<organism evidence="1 2">
    <name type="scientific">Streptomyces niveiscabiei</name>
    <dbReference type="NCBI Taxonomy" id="164115"/>
    <lineage>
        <taxon>Bacteria</taxon>
        <taxon>Bacillati</taxon>
        <taxon>Actinomycetota</taxon>
        <taxon>Actinomycetes</taxon>
        <taxon>Kitasatosporales</taxon>
        <taxon>Streptomycetaceae</taxon>
        <taxon>Streptomyces</taxon>
    </lineage>
</organism>
<evidence type="ECO:0000313" key="2">
    <source>
        <dbReference type="Proteomes" id="UP001631957"/>
    </source>
</evidence>
<proteinExistence type="predicted"/>
<evidence type="ECO:0000313" key="1">
    <source>
        <dbReference type="EMBL" id="MFM9616318.1"/>
    </source>
</evidence>
<comment type="caution">
    <text evidence="1">The sequence shown here is derived from an EMBL/GenBank/DDBJ whole genome shotgun (WGS) entry which is preliminary data.</text>
</comment>
<dbReference type="EMBL" id="JBJVNI010000544">
    <property type="protein sequence ID" value="MFM9616318.1"/>
    <property type="molecule type" value="Genomic_DNA"/>
</dbReference>
<name>A0ABW9I7J3_9ACTN</name>
<keyword evidence="2" id="KW-1185">Reference proteome</keyword>
<reference evidence="1 2" key="1">
    <citation type="submission" date="2024-12" db="EMBL/GenBank/DDBJ databases">
        <title>Forecasting of Potato common scab and diversities of Pathogenic streptomyces spp. in china.</title>
        <authorList>
            <person name="Handique U."/>
            <person name="Wu J."/>
        </authorList>
    </citation>
    <scope>NUCLEOTIDE SEQUENCE [LARGE SCALE GENOMIC DNA]</scope>
    <source>
        <strain evidence="1 2">ZRIMU1530</strain>
    </source>
</reference>
<feature type="non-terminal residue" evidence="1">
    <location>
        <position position="71"/>
    </location>
</feature>